<proteinExistence type="predicted"/>
<protein>
    <submittedName>
        <fullName evidence="1">Uncharacterized protein</fullName>
    </submittedName>
</protein>
<evidence type="ECO:0000313" key="1">
    <source>
        <dbReference type="EMBL" id="SVC49861.1"/>
    </source>
</evidence>
<feature type="non-terminal residue" evidence="1">
    <location>
        <position position="76"/>
    </location>
</feature>
<sequence length="76" mass="8392">MPSNTVVFITGATGIKIGAETAACTHTRTVLERDKGSGQLAGTLISIDYEPLRSKTSLNSWSRQKRYRLKHRVTSK</sequence>
<organism evidence="1">
    <name type="scientific">marine metagenome</name>
    <dbReference type="NCBI Taxonomy" id="408172"/>
    <lineage>
        <taxon>unclassified sequences</taxon>
        <taxon>metagenomes</taxon>
        <taxon>ecological metagenomes</taxon>
    </lineage>
</organism>
<accession>A0A382MR88</accession>
<name>A0A382MR88_9ZZZZ</name>
<dbReference type="EMBL" id="UINC01094540">
    <property type="protein sequence ID" value="SVC49861.1"/>
    <property type="molecule type" value="Genomic_DNA"/>
</dbReference>
<dbReference type="AlphaFoldDB" id="A0A382MR88"/>
<gene>
    <name evidence="1" type="ORF">METZ01_LOCUS302715</name>
</gene>
<reference evidence="1" key="1">
    <citation type="submission" date="2018-05" db="EMBL/GenBank/DDBJ databases">
        <authorList>
            <person name="Lanie J.A."/>
            <person name="Ng W.-L."/>
            <person name="Kazmierczak K.M."/>
            <person name="Andrzejewski T.M."/>
            <person name="Davidsen T.M."/>
            <person name="Wayne K.J."/>
            <person name="Tettelin H."/>
            <person name="Glass J.I."/>
            <person name="Rusch D."/>
            <person name="Podicherti R."/>
            <person name="Tsui H.-C.T."/>
            <person name="Winkler M.E."/>
        </authorList>
    </citation>
    <scope>NUCLEOTIDE SEQUENCE</scope>
</reference>